<keyword evidence="3" id="KW-1185">Reference proteome</keyword>
<dbReference type="EMBL" id="VSRR010034923">
    <property type="protein sequence ID" value="MPC72542.1"/>
    <property type="molecule type" value="Genomic_DNA"/>
</dbReference>
<sequence length="80" mass="9206">MFEEEWDARRRRKEEVQAKKIRSSRNVSVAEWEINVALDGERGTGRPPLIPHTSLPDLSLELDVESEERREEGTGGMKKS</sequence>
<evidence type="ECO:0000313" key="2">
    <source>
        <dbReference type="EMBL" id="MPC72542.1"/>
    </source>
</evidence>
<organism evidence="2 3">
    <name type="scientific">Portunus trituberculatus</name>
    <name type="common">Swimming crab</name>
    <name type="synonym">Neptunus trituberculatus</name>
    <dbReference type="NCBI Taxonomy" id="210409"/>
    <lineage>
        <taxon>Eukaryota</taxon>
        <taxon>Metazoa</taxon>
        <taxon>Ecdysozoa</taxon>
        <taxon>Arthropoda</taxon>
        <taxon>Crustacea</taxon>
        <taxon>Multicrustacea</taxon>
        <taxon>Malacostraca</taxon>
        <taxon>Eumalacostraca</taxon>
        <taxon>Eucarida</taxon>
        <taxon>Decapoda</taxon>
        <taxon>Pleocyemata</taxon>
        <taxon>Brachyura</taxon>
        <taxon>Eubrachyura</taxon>
        <taxon>Portunoidea</taxon>
        <taxon>Portunidae</taxon>
        <taxon>Portuninae</taxon>
        <taxon>Portunus</taxon>
    </lineage>
</organism>
<gene>
    <name evidence="2" type="ORF">E2C01_066854</name>
</gene>
<dbReference type="AlphaFoldDB" id="A0A5B7HMN2"/>
<comment type="caution">
    <text evidence="2">The sequence shown here is derived from an EMBL/GenBank/DDBJ whole genome shotgun (WGS) entry which is preliminary data.</text>
</comment>
<protein>
    <submittedName>
        <fullName evidence="2">Uncharacterized protein</fullName>
    </submittedName>
</protein>
<evidence type="ECO:0000256" key="1">
    <source>
        <dbReference type="SAM" id="MobiDB-lite"/>
    </source>
</evidence>
<evidence type="ECO:0000313" key="3">
    <source>
        <dbReference type="Proteomes" id="UP000324222"/>
    </source>
</evidence>
<name>A0A5B7HMN2_PORTR</name>
<feature type="region of interest" description="Disordered" evidence="1">
    <location>
        <begin position="40"/>
        <end position="80"/>
    </location>
</feature>
<dbReference type="Proteomes" id="UP000324222">
    <property type="component" value="Unassembled WGS sequence"/>
</dbReference>
<proteinExistence type="predicted"/>
<reference evidence="2 3" key="1">
    <citation type="submission" date="2019-05" db="EMBL/GenBank/DDBJ databases">
        <title>Another draft genome of Portunus trituberculatus and its Hox gene families provides insights of decapod evolution.</title>
        <authorList>
            <person name="Jeong J.-H."/>
            <person name="Song I."/>
            <person name="Kim S."/>
            <person name="Choi T."/>
            <person name="Kim D."/>
            <person name="Ryu S."/>
            <person name="Kim W."/>
        </authorList>
    </citation>
    <scope>NUCLEOTIDE SEQUENCE [LARGE SCALE GENOMIC DNA]</scope>
    <source>
        <tissue evidence="2">Muscle</tissue>
    </source>
</reference>
<accession>A0A5B7HMN2</accession>